<keyword evidence="2" id="KW-0472">Membrane</keyword>
<keyword evidence="2" id="KW-0812">Transmembrane</keyword>
<sequence length="168" mass="19387">MQESVVEQNQNSQNNIMPILYNRNDAYVQINPVQEQATQLWETLSQQDTAVVYQQAVAKTWKLLKQAIALIVFLFVSLVALIFWIWGIGFQSGFHFRKWLEVKQPNVNEVVGLFLKILFWPLILAFQWANSFVKKYLGWEVQFDLSSSETTPETTGETSTPPKDSLTN</sequence>
<feature type="transmembrane region" description="Helical" evidence="2">
    <location>
        <begin position="110"/>
        <end position="129"/>
    </location>
</feature>
<dbReference type="EMBL" id="AP018216">
    <property type="protein sequence ID" value="BAY68767.1"/>
    <property type="molecule type" value="Genomic_DNA"/>
</dbReference>
<reference evidence="3 4" key="1">
    <citation type="submission" date="2017-06" db="EMBL/GenBank/DDBJ databases">
        <title>Genome sequencing of cyanobaciteial culture collection at National Institute for Environmental Studies (NIES).</title>
        <authorList>
            <person name="Hirose Y."/>
            <person name="Shimura Y."/>
            <person name="Fujisawa T."/>
            <person name="Nakamura Y."/>
            <person name="Kawachi M."/>
        </authorList>
    </citation>
    <scope>NUCLEOTIDE SEQUENCE [LARGE SCALE GENOMIC DNA]</scope>
    <source>
        <strain evidence="3 4">NIES-23</strain>
    </source>
</reference>
<keyword evidence="2" id="KW-1133">Transmembrane helix</keyword>
<gene>
    <name evidence="3" type="ORF">NIES23_15560</name>
</gene>
<feature type="transmembrane region" description="Helical" evidence="2">
    <location>
        <begin position="67"/>
        <end position="90"/>
    </location>
</feature>
<feature type="region of interest" description="Disordered" evidence="1">
    <location>
        <begin position="148"/>
        <end position="168"/>
    </location>
</feature>
<proteinExistence type="predicted"/>
<name>A0A1Z4KIK1_ANAVA</name>
<dbReference type="AlphaFoldDB" id="A0A1Z4KIK1"/>
<evidence type="ECO:0000313" key="3">
    <source>
        <dbReference type="EMBL" id="BAY68767.1"/>
    </source>
</evidence>
<dbReference type="Proteomes" id="UP000217507">
    <property type="component" value="Chromosome"/>
</dbReference>
<accession>A0A1Z4KIK1</accession>
<evidence type="ECO:0000313" key="4">
    <source>
        <dbReference type="Proteomes" id="UP000217507"/>
    </source>
</evidence>
<evidence type="ECO:0000256" key="2">
    <source>
        <dbReference type="SAM" id="Phobius"/>
    </source>
</evidence>
<evidence type="ECO:0000256" key="1">
    <source>
        <dbReference type="SAM" id="MobiDB-lite"/>
    </source>
</evidence>
<protein>
    <submittedName>
        <fullName evidence="3">Uncharacterized protein</fullName>
    </submittedName>
</protein>
<feature type="compositionally biased region" description="Low complexity" evidence="1">
    <location>
        <begin position="148"/>
        <end position="162"/>
    </location>
</feature>
<organism evidence="3 4">
    <name type="scientific">Trichormus variabilis NIES-23</name>
    <dbReference type="NCBI Taxonomy" id="1973479"/>
    <lineage>
        <taxon>Bacteria</taxon>
        <taxon>Bacillati</taxon>
        <taxon>Cyanobacteriota</taxon>
        <taxon>Cyanophyceae</taxon>
        <taxon>Nostocales</taxon>
        <taxon>Nostocaceae</taxon>
        <taxon>Trichormus</taxon>
    </lineage>
</organism>